<dbReference type="PANTHER" id="PTHR46601:SF1">
    <property type="entry name" value="ADF-H DOMAIN-CONTAINING PROTEIN"/>
    <property type="match status" value="1"/>
</dbReference>
<protein>
    <submittedName>
        <fullName evidence="1">Uncharacterized protein</fullName>
    </submittedName>
</protein>
<dbReference type="OrthoDB" id="6375801at2759"/>
<dbReference type="EMBL" id="CAJOBC010023255">
    <property type="protein sequence ID" value="CAF4058589.1"/>
    <property type="molecule type" value="Genomic_DNA"/>
</dbReference>
<dbReference type="Proteomes" id="UP000663829">
    <property type="component" value="Unassembled WGS sequence"/>
</dbReference>
<evidence type="ECO:0000313" key="3">
    <source>
        <dbReference type="Proteomes" id="UP000663829"/>
    </source>
</evidence>
<organism evidence="1 3">
    <name type="scientific">Didymodactylos carnosus</name>
    <dbReference type="NCBI Taxonomy" id="1234261"/>
    <lineage>
        <taxon>Eukaryota</taxon>
        <taxon>Metazoa</taxon>
        <taxon>Spiralia</taxon>
        <taxon>Gnathifera</taxon>
        <taxon>Rotifera</taxon>
        <taxon>Eurotatoria</taxon>
        <taxon>Bdelloidea</taxon>
        <taxon>Philodinida</taxon>
        <taxon>Philodinidae</taxon>
        <taxon>Didymodactylos</taxon>
    </lineage>
</organism>
<accession>A0A815BIH1</accession>
<dbReference type="Proteomes" id="UP000681722">
    <property type="component" value="Unassembled WGS sequence"/>
</dbReference>
<evidence type="ECO:0000313" key="1">
    <source>
        <dbReference type="EMBL" id="CAF1270607.1"/>
    </source>
</evidence>
<keyword evidence="3" id="KW-1185">Reference proteome</keyword>
<dbReference type="PANTHER" id="PTHR46601">
    <property type="entry name" value="ULP_PROTEASE DOMAIN-CONTAINING PROTEIN"/>
    <property type="match status" value="1"/>
</dbReference>
<comment type="caution">
    <text evidence="1">The sequence shown here is derived from an EMBL/GenBank/DDBJ whole genome shotgun (WGS) entry which is preliminary data.</text>
</comment>
<reference evidence="1" key="1">
    <citation type="submission" date="2021-02" db="EMBL/GenBank/DDBJ databases">
        <authorList>
            <person name="Nowell W R."/>
        </authorList>
    </citation>
    <scope>NUCLEOTIDE SEQUENCE</scope>
</reference>
<proteinExistence type="predicted"/>
<evidence type="ECO:0000313" key="2">
    <source>
        <dbReference type="EMBL" id="CAF4058589.1"/>
    </source>
</evidence>
<dbReference type="EMBL" id="CAJNOQ010011194">
    <property type="protein sequence ID" value="CAF1270607.1"/>
    <property type="molecule type" value="Genomic_DNA"/>
</dbReference>
<gene>
    <name evidence="1" type="ORF">GPM918_LOCUS27063</name>
    <name evidence="2" type="ORF">SRO942_LOCUS27329</name>
</gene>
<sequence>MLCTTYNQGSRRCPARQISFYQSHFIRTHMVLKAHLTRCHEQFKAAKTAAKETDDTATIQLDWSENYTVKQSREEKGAYYFDQHISILSGYVWSKNESFSFGSLSDDTNHMSEASWIAINELLLDLIEQKKIKTVNIIADSPVSQFRNKTTISMMKKYGEENKINMKWIFLEAGHGKGVADAVGAALKRKFDESIAFDPDNSYDNAVENHIEIKLFLYDSDGIKAVKDSISAIRTVKGTSSFHEVFVTEDGALYAKNLSNEKERLLKTVFKK</sequence>
<name>A0A815BIH1_9BILA</name>
<dbReference type="AlphaFoldDB" id="A0A815BIH1"/>